<dbReference type="PANTHER" id="PTHR43008:SF4">
    <property type="entry name" value="CHAIN DEHYDROGENASE, PUTATIVE (AFU_ORTHOLOGUE AFUA_4G08710)-RELATED"/>
    <property type="match status" value="1"/>
</dbReference>
<dbReference type="AlphaFoldDB" id="J2ENP9"/>
<dbReference type="GO" id="GO:0050664">
    <property type="term" value="F:oxidoreductase activity, acting on NAD(P)H, oxygen as acceptor"/>
    <property type="evidence" value="ECO:0007669"/>
    <property type="project" value="TreeGrafter"/>
</dbReference>
<dbReference type="SUPFAM" id="SSF51735">
    <property type="entry name" value="NAD(P)-binding Rossmann-fold domains"/>
    <property type="match status" value="1"/>
</dbReference>
<dbReference type="Proteomes" id="UP000007289">
    <property type="component" value="Chromosome"/>
</dbReference>
<dbReference type="EMBL" id="AGBM01000001">
    <property type="protein sequence ID" value="EJL05285.1"/>
    <property type="molecule type" value="Genomic_DNA"/>
</dbReference>
<proteinExistence type="inferred from homology"/>
<dbReference type="InterPro" id="IPR036291">
    <property type="entry name" value="NAD(P)-bd_dom_sf"/>
</dbReference>
<evidence type="ECO:0000256" key="1">
    <source>
        <dbReference type="ARBA" id="ARBA00006484"/>
    </source>
</evidence>
<dbReference type="PANTHER" id="PTHR43008">
    <property type="entry name" value="BENZIL REDUCTASE"/>
    <property type="match status" value="1"/>
</dbReference>
<sequence>MGLELPRRYWLTGVGNGIGASLAEAILKTGAHLAVSTRSIQACEALSARYPGQVLAVPGDLTDSQTVREIGEQIARLWGSLDEVILNAGTTEYTDENHAGHTMIEHIVRSNLLAASFCIEVAKPLLRAGSKPHLVGIASPATYLPPSRAEATGGGMHHLFASTRLELAAEGIDVTLVHPGFDSPPSGADDCLSAPVHWSAAEAAQHVLGRLAERPPEMALPIASVAVLWPLPSSAETPSTYVDSCQANKGYSIKGQP</sequence>
<comment type="caution">
    <text evidence="3">The sequence shown here is derived from an EMBL/GenBank/DDBJ whole genome shotgun (WGS) entry which is preliminary data.</text>
</comment>
<dbReference type="PATRIC" id="fig|1038922.3.peg.920"/>
<dbReference type="eggNOG" id="COG0300">
    <property type="taxonomic scope" value="Bacteria"/>
</dbReference>
<dbReference type="Gene3D" id="3.40.50.720">
    <property type="entry name" value="NAD(P)-binding Rossmann-like Domain"/>
    <property type="match status" value="1"/>
</dbReference>
<accession>J2ENP9</accession>
<gene>
    <name evidence="3" type="ORF">PflQ2_4593</name>
</gene>
<dbReference type="PRINTS" id="PR00081">
    <property type="entry name" value="GDHRDH"/>
</dbReference>
<comment type="similarity">
    <text evidence="1">Belongs to the short-chain dehydrogenases/reductases (SDR) family.</text>
</comment>
<dbReference type="RefSeq" id="WP_003185347.1">
    <property type="nucleotide sequence ID" value="NZ_CM001558.1"/>
</dbReference>
<evidence type="ECO:0000313" key="3">
    <source>
        <dbReference type="EMBL" id="EJL05285.1"/>
    </source>
</evidence>
<dbReference type="HOGENOM" id="CLU_010194_2_1_6"/>
<protein>
    <submittedName>
        <fullName evidence="3">Oxidoreductase, short chain dehydrogenase/reductase family</fullName>
    </submittedName>
</protein>
<dbReference type="InterPro" id="IPR002347">
    <property type="entry name" value="SDR_fam"/>
</dbReference>
<organism evidence="3">
    <name type="scientific">Pseudomonas fluorescens (strain Q2-87)</name>
    <dbReference type="NCBI Taxonomy" id="1038922"/>
    <lineage>
        <taxon>Bacteria</taxon>
        <taxon>Pseudomonadati</taxon>
        <taxon>Pseudomonadota</taxon>
        <taxon>Gammaproteobacteria</taxon>
        <taxon>Pseudomonadales</taxon>
        <taxon>Pseudomonadaceae</taxon>
        <taxon>Pseudomonas</taxon>
    </lineage>
</organism>
<name>J2ENP9_PSEFQ</name>
<keyword evidence="2" id="KW-0560">Oxidoreductase</keyword>
<reference evidence="3" key="1">
    <citation type="journal article" date="2012" name="PLoS Genet.">
        <title>Comparative Genomics of Plant-Associated Pseudomonas spp.: Insights into Diversity and Inheritance of Traits Involved in Multitrophic Interactions.</title>
        <authorList>
            <person name="Loper J.E."/>
            <person name="Hassan K.A."/>
            <person name="Mavrodi D.V."/>
            <person name="Davis E.W.II."/>
            <person name="Lim C.K."/>
            <person name="Shaffer B.T."/>
            <person name="Elbourne L.D."/>
            <person name="Stockwell V.O."/>
            <person name="Hartney S.L."/>
            <person name="Breakwell K."/>
            <person name="Henkels M.D."/>
            <person name="Tetu S.G."/>
            <person name="Rangel L.I."/>
            <person name="Kidarsa T.A."/>
            <person name="Wilson N.L."/>
            <person name="van de Mortel J.E."/>
            <person name="Song C."/>
            <person name="Blumhagen R."/>
            <person name="Radune D."/>
            <person name="Hostetler J.B."/>
            <person name="Brinkac L.M."/>
            <person name="Durkin A.S."/>
            <person name="Kluepfel D.A."/>
            <person name="Wechter W.P."/>
            <person name="Anderson A.J."/>
            <person name="Kim Y.C."/>
            <person name="Pierson L.S.III."/>
            <person name="Pierson E.A."/>
            <person name="Lindow S.E."/>
            <person name="Kobayashi D.Y."/>
            <person name="Raaijmakers J.M."/>
            <person name="Weller D.M."/>
            <person name="Thomashow L.S."/>
            <person name="Allen A.E."/>
            <person name="Paulsen I.T."/>
        </authorList>
    </citation>
    <scope>NUCLEOTIDE SEQUENCE [LARGE SCALE GENOMIC DNA]</scope>
    <source>
        <strain evidence="3">Q2-87</strain>
    </source>
</reference>
<evidence type="ECO:0000256" key="2">
    <source>
        <dbReference type="ARBA" id="ARBA00023002"/>
    </source>
</evidence>
<dbReference type="CDD" id="cd05233">
    <property type="entry name" value="SDR_c"/>
    <property type="match status" value="1"/>
</dbReference>
<dbReference type="Pfam" id="PF00106">
    <property type="entry name" value="adh_short"/>
    <property type="match status" value="1"/>
</dbReference>